<evidence type="ECO:0000259" key="1">
    <source>
        <dbReference type="Pfam" id="PF10727"/>
    </source>
</evidence>
<dbReference type="InterPro" id="IPR036291">
    <property type="entry name" value="NAD(P)-bd_dom_sf"/>
</dbReference>
<dbReference type="InterPro" id="IPR037108">
    <property type="entry name" value="TM1727-like_C_sf"/>
</dbReference>
<dbReference type="SUPFAM" id="SSF48179">
    <property type="entry name" value="6-phosphogluconate dehydrogenase C-terminal domain-like"/>
    <property type="match status" value="1"/>
</dbReference>
<dbReference type="InterPro" id="IPR018931">
    <property type="entry name" value="DUF2520"/>
</dbReference>
<evidence type="ECO:0000313" key="4">
    <source>
        <dbReference type="Proteomes" id="UP000433406"/>
    </source>
</evidence>
<proteinExistence type="predicted"/>
<dbReference type="Gene3D" id="1.10.1040.20">
    <property type="entry name" value="ProC-like, C-terminal domain"/>
    <property type="match status" value="1"/>
</dbReference>
<dbReference type="Gene3D" id="3.40.50.720">
    <property type="entry name" value="NAD(P)-binding Rossmann-like Domain"/>
    <property type="match status" value="1"/>
</dbReference>
<dbReference type="EMBL" id="WLCI01000002">
    <property type="protein sequence ID" value="MTB93601.1"/>
    <property type="molecule type" value="Genomic_DNA"/>
</dbReference>
<dbReference type="Pfam" id="PF10728">
    <property type="entry name" value="DUF2520"/>
    <property type="match status" value="1"/>
</dbReference>
<dbReference type="InterPro" id="IPR019665">
    <property type="entry name" value="OxRdtase/DH_put_Rossmann_dom"/>
</dbReference>
<keyword evidence="4" id="KW-1185">Reference proteome</keyword>
<feature type="domain" description="DUF2520" evidence="2">
    <location>
        <begin position="139"/>
        <end position="265"/>
    </location>
</feature>
<dbReference type="SUPFAM" id="SSF51735">
    <property type="entry name" value="NAD(P)-binding Rossmann-fold domains"/>
    <property type="match status" value="1"/>
</dbReference>
<accession>A0A6I3IY69</accession>
<organism evidence="3 4">
    <name type="scientific">Nocardioides marmotae</name>
    <dbReference type="NCBI Taxonomy" id="2663857"/>
    <lineage>
        <taxon>Bacteria</taxon>
        <taxon>Bacillati</taxon>
        <taxon>Actinomycetota</taxon>
        <taxon>Actinomycetes</taxon>
        <taxon>Propionibacteriales</taxon>
        <taxon>Nocardioidaceae</taxon>
        <taxon>Nocardioides</taxon>
    </lineage>
</organism>
<evidence type="ECO:0000313" key="3">
    <source>
        <dbReference type="EMBL" id="MTB93601.1"/>
    </source>
</evidence>
<dbReference type="PANTHER" id="PTHR40459:SF1">
    <property type="entry name" value="CONSERVED HYPOTHETICAL ALANINE AND LEUCINE RICH PROTEIN"/>
    <property type="match status" value="1"/>
</dbReference>
<reference evidence="3 4" key="1">
    <citation type="submission" date="2019-10" db="EMBL/GenBank/DDBJ databases">
        <title>Nocardioides novel species isolated from the excrement of Marmot.</title>
        <authorList>
            <person name="Zhang G."/>
        </authorList>
    </citation>
    <scope>NUCLEOTIDE SEQUENCE [LARGE SCALE GENOMIC DNA]</scope>
    <source>
        <strain evidence="4">zg-579</strain>
    </source>
</reference>
<gene>
    <name evidence="3" type="ORF">GGQ22_00755</name>
</gene>
<evidence type="ECO:0000259" key="2">
    <source>
        <dbReference type="Pfam" id="PF10728"/>
    </source>
</evidence>
<dbReference type="Pfam" id="PF10727">
    <property type="entry name" value="Rossmann-like"/>
    <property type="match status" value="1"/>
</dbReference>
<dbReference type="InterPro" id="IPR008927">
    <property type="entry name" value="6-PGluconate_DH-like_C_sf"/>
</dbReference>
<name>A0A6I3IY69_9ACTN</name>
<dbReference type="AlphaFoldDB" id="A0A6I3IY69"/>
<protein>
    <submittedName>
        <fullName evidence="3">DUF2520 domain-containing protein</fullName>
    </submittedName>
</protein>
<feature type="domain" description="Putative oxidoreductase/dehydrogenase Rossmann-like" evidence="1">
    <location>
        <begin position="6"/>
        <end position="122"/>
    </location>
</feature>
<comment type="caution">
    <text evidence="3">The sequence shown here is derived from an EMBL/GenBank/DDBJ whole genome shotgun (WGS) entry which is preliminary data.</text>
</comment>
<dbReference type="RefSeq" id="WP_154612887.1">
    <property type="nucleotide sequence ID" value="NZ_CP053660.1"/>
</dbReference>
<dbReference type="Proteomes" id="UP000433406">
    <property type="component" value="Unassembled WGS sequence"/>
</dbReference>
<dbReference type="PANTHER" id="PTHR40459">
    <property type="entry name" value="CONSERVED HYPOTHETICAL ALANINE AND LEUCINE RICH PROTEIN"/>
    <property type="match status" value="1"/>
</dbReference>
<sequence length="317" mass="32294">MTHRPLGVGVVGAGRVGAVLAAALRAAGHPVVAAAGESDASRARIAALLPDVPIEKPTAVARAADVLLLTVPDDMLGNVVAMLTASGAIREGQYVVHTSGRHGLAVLEPAREAGARVVAMHPAMTFTGTALDLERLGGCVFGLTAGAGERAVAEALVADLGGRPMWVPEEMRTLYHAGLAHGANHLVTLVTEAMEMLAAAGADDPSGTLRPLLTAALDNALAHGDAALTGPIVRGDAGTVEAHLEDLLANAPQTVASYVAMARATLDRAVTDGRLLPIRALKIHDLLARASVAAATPTTTLAPVVPPTVVDRTTHLR</sequence>